<geneLocation type="plasmid" evidence="3">
    <name>p1</name>
</geneLocation>
<feature type="region of interest" description="Disordered" evidence="1">
    <location>
        <begin position="86"/>
        <end position="122"/>
    </location>
</feature>
<sequence>MRVDRYEIRRNERLESRDAVKAARPVRRGDDGKGVKSHLASVLPYFLGLSQYSDKAPFDASMLVHFRKRVKLELIGQLNEAIVQQHRENDASKPEGTAESSDSIDEDNRDDEPPSASNAGQLIVDASCTPADIRYPTDLSLLNEAREHTERILDLLYAQVREQVTQKPRTYRLKARQQYLPIAKQRRVKPKLRRKAVGQQLRYLRRNLAHIDALIAAGASLAQLDNQLYRKLLVISELFRQQQWMYQERQRRIDERIVSIAQPHVRPIVRGKAGTPVEFGAKIVISCVDGYVFLEHLDWNNFNESTQLPEQIERFKQRFGHYPASVHADQIYRTRANLQYCRERGIRLSGKPLGRPKQSEQADIQKQAQADAAIRNQVEGKFGVGKRRFSLARVMAKLAPTAETTIAMTFLVMNLEQLLRQFLFVFFAVVLSQEVFQFNRWQRQWRDPQCALAAA</sequence>
<dbReference type="Pfam" id="PF13586">
    <property type="entry name" value="DDE_Tnp_1_2"/>
    <property type="match status" value="1"/>
</dbReference>
<name>A0AA97ALX7_9CYAN</name>
<accession>A0AA97ALX7</accession>
<proteinExistence type="predicted"/>
<keyword evidence="3" id="KW-0614">Plasmid</keyword>
<reference evidence="3" key="1">
    <citation type="submission" date="2020-05" db="EMBL/GenBank/DDBJ databases">
        <authorList>
            <person name="Zhu T."/>
            <person name="Keshari N."/>
            <person name="Lu X."/>
        </authorList>
    </citation>
    <scope>NUCLEOTIDE SEQUENCE</scope>
    <source>
        <strain evidence="3">NK1-12</strain>
        <plasmid evidence="3">p1</plasmid>
    </source>
</reference>
<evidence type="ECO:0000256" key="1">
    <source>
        <dbReference type="SAM" id="MobiDB-lite"/>
    </source>
</evidence>
<dbReference type="AlphaFoldDB" id="A0AA97ALX7"/>
<dbReference type="EMBL" id="CP053588">
    <property type="protein sequence ID" value="WNZ28066.1"/>
    <property type="molecule type" value="Genomic_DNA"/>
</dbReference>
<organism evidence="3">
    <name type="scientific">Leptolyngbya sp. NK1-12</name>
    <dbReference type="NCBI Taxonomy" id="2547451"/>
    <lineage>
        <taxon>Bacteria</taxon>
        <taxon>Bacillati</taxon>
        <taxon>Cyanobacteriota</taxon>
        <taxon>Cyanophyceae</taxon>
        <taxon>Leptolyngbyales</taxon>
        <taxon>Leptolyngbyaceae</taxon>
        <taxon>Leptolyngbya group</taxon>
        <taxon>Leptolyngbya</taxon>
    </lineage>
</organism>
<protein>
    <submittedName>
        <fullName evidence="3">IS5 family transposase</fullName>
    </submittedName>
</protein>
<dbReference type="InterPro" id="IPR025668">
    <property type="entry name" value="Tnp_DDE_dom"/>
</dbReference>
<feature type="domain" description="Transposase DDE" evidence="2">
    <location>
        <begin position="326"/>
        <end position="416"/>
    </location>
</feature>
<evidence type="ECO:0000259" key="2">
    <source>
        <dbReference type="Pfam" id="PF13586"/>
    </source>
</evidence>
<dbReference type="InterPro" id="IPR047710">
    <property type="entry name" value="Transpos_IS5-like"/>
</dbReference>
<dbReference type="NCBIfam" id="NF033578">
    <property type="entry name" value="transpos_IS5_1"/>
    <property type="match status" value="1"/>
</dbReference>
<evidence type="ECO:0000313" key="3">
    <source>
        <dbReference type="EMBL" id="WNZ28066.1"/>
    </source>
</evidence>
<gene>
    <name evidence="3" type="ORF">HJG54_34715</name>
</gene>